<gene>
    <name evidence="2" type="ORF">ACFQ4C_09865</name>
</gene>
<feature type="transmembrane region" description="Helical" evidence="1">
    <location>
        <begin position="40"/>
        <end position="58"/>
    </location>
</feature>
<keyword evidence="1" id="KW-1133">Transmembrane helix</keyword>
<dbReference type="Proteomes" id="UP001597116">
    <property type="component" value="Unassembled WGS sequence"/>
</dbReference>
<reference evidence="3" key="1">
    <citation type="journal article" date="2019" name="Int. J. Syst. Evol. Microbiol.">
        <title>The Global Catalogue of Microorganisms (GCM) 10K type strain sequencing project: providing services to taxonomists for standard genome sequencing and annotation.</title>
        <authorList>
            <consortium name="The Broad Institute Genomics Platform"/>
            <consortium name="The Broad Institute Genome Sequencing Center for Infectious Disease"/>
            <person name="Wu L."/>
            <person name="Ma J."/>
        </authorList>
    </citation>
    <scope>NUCLEOTIDE SEQUENCE [LARGE SCALE GENOMIC DNA]</scope>
    <source>
        <strain evidence="3">CCUG 55608</strain>
    </source>
</reference>
<keyword evidence="1" id="KW-0472">Membrane</keyword>
<feature type="transmembrane region" description="Helical" evidence="1">
    <location>
        <begin position="16"/>
        <end position="34"/>
    </location>
</feature>
<proteinExistence type="predicted"/>
<organism evidence="2 3">
    <name type="scientific">Larkinella insperata</name>
    <dbReference type="NCBI Taxonomy" id="332158"/>
    <lineage>
        <taxon>Bacteria</taxon>
        <taxon>Pseudomonadati</taxon>
        <taxon>Bacteroidota</taxon>
        <taxon>Cytophagia</taxon>
        <taxon>Cytophagales</taxon>
        <taxon>Spirosomataceae</taxon>
        <taxon>Larkinella</taxon>
    </lineage>
</organism>
<keyword evidence="1" id="KW-0812">Transmembrane</keyword>
<dbReference type="RefSeq" id="WP_265991792.1">
    <property type="nucleotide sequence ID" value="NZ_CP110973.1"/>
</dbReference>
<comment type="caution">
    <text evidence="2">The sequence shown here is derived from an EMBL/GenBank/DDBJ whole genome shotgun (WGS) entry which is preliminary data.</text>
</comment>
<accession>A0ABW3Q6J6</accession>
<evidence type="ECO:0000313" key="2">
    <source>
        <dbReference type="EMBL" id="MFD1141417.1"/>
    </source>
</evidence>
<name>A0ABW3Q6J6_9BACT</name>
<sequence>MRSRRVYGIFLRKPTVAEWLIFAMCLTLALFATMPKRPLMVYQVSGAILCVCFFLLFVREGQSDTPRYFYKWLWALFGIVKVNAKIVAEIFTLQTWQLFDVVLIVVLLRSIHTYNLENSRQPLFFRRPIDQ</sequence>
<evidence type="ECO:0000313" key="3">
    <source>
        <dbReference type="Proteomes" id="UP001597116"/>
    </source>
</evidence>
<protein>
    <submittedName>
        <fullName evidence="2">Uncharacterized protein</fullName>
    </submittedName>
</protein>
<dbReference type="EMBL" id="JBHTLP010000008">
    <property type="protein sequence ID" value="MFD1141417.1"/>
    <property type="molecule type" value="Genomic_DNA"/>
</dbReference>
<keyword evidence="3" id="KW-1185">Reference proteome</keyword>
<evidence type="ECO:0000256" key="1">
    <source>
        <dbReference type="SAM" id="Phobius"/>
    </source>
</evidence>